<dbReference type="Pfam" id="PF02899">
    <property type="entry name" value="Phage_int_SAM_1"/>
    <property type="match status" value="1"/>
</dbReference>
<organism evidence="3 4">
    <name type="scientific">Paenibacillus antarcticus</name>
    <dbReference type="NCBI Taxonomy" id="253703"/>
    <lineage>
        <taxon>Bacteria</taxon>
        <taxon>Bacillati</taxon>
        <taxon>Bacillota</taxon>
        <taxon>Bacilli</taxon>
        <taxon>Bacillales</taxon>
        <taxon>Paenibacillaceae</taxon>
        <taxon>Paenibacillus</taxon>
    </lineage>
</organism>
<evidence type="ECO:0000259" key="2">
    <source>
        <dbReference type="Pfam" id="PF02899"/>
    </source>
</evidence>
<reference evidence="3 4" key="1">
    <citation type="submission" date="2016-03" db="EMBL/GenBank/DDBJ databases">
        <title>Draft genome sequence of Paenibacillus antarcticus CECT 5836.</title>
        <authorList>
            <person name="Shin S.-K."/>
            <person name="Yi H."/>
        </authorList>
    </citation>
    <scope>NUCLEOTIDE SEQUENCE [LARGE SCALE GENOMIC DNA]</scope>
    <source>
        <strain evidence="3 4">CECT 5836</strain>
    </source>
</reference>
<dbReference type="GO" id="GO:0003677">
    <property type="term" value="F:DNA binding"/>
    <property type="evidence" value="ECO:0007669"/>
    <property type="project" value="UniProtKB-KW"/>
</dbReference>
<sequence>MRVQEVILNDNKKRYLLLDAVGVPVVPVMKYLKYLDQTGKSNNTLKTYCYALKQYFTYLEERKIDYKEVGVKDLASRGEHYSARDQVPRAGTFDQATLILYENKKRINQKELVDLIIRWAG</sequence>
<keyword evidence="1" id="KW-0238">DNA-binding</keyword>
<dbReference type="InterPro" id="IPR004107">
    <property type="entry name" value="Integrase_SAM-like_N"/>
</dbReference>
<accession>A0A168KZG6</accession>
<dbReference type="InterPro" id="IPR010998">
    <property type="entry name" value="Integrase_recombinase_N"/>
</dbReference>
<protein>
    <recommendedName>
        <fullName evidence="2">Integrase SAM-like N-terminal domain-containing protein</fullName>
    </recommendedName>
</protein>
<proteinExistence type="predicted"/>
<name>A0A168KZG6_9BACL</name>
<dbReference type="Proteomes" id="UP000077355">
    <property type="component" value="Unassembled WGS sequence"/>
</dbReference>
<gene>
    <name evidence="3" type="ORF">PBAT_19695</name>
</gene>
<evidence type="ECO:0000313" key="4">
    <source>
        <dbReference type="Proteomes" id="UP000077355"/>
    </source>
</evidence>
<dbReference type="AlphaFoldDB" id="A0A168KZG6"/>
<comment type="caution">
    <text evidence="3">The sequence shown here is derived from an EMBL/GenBank/DDBJ whole genome shotgun (WGS) entry which is preliminary data.</text>
</comment>
<dbReference type="OrthoDB" id="9803188at2"/>
<keyword evidence="4" id="KW-1185">Reference proteome</keyword>
<dbReference type="Gene3D" id="1.10.150.130">
    <property type="match status" value="1"/>
</dbReference>
<feature type="domain" description="Integrase SAM-like N-terminal" evidence="2">
    <location>
        <begin position="30"/>
        <end position="84"/>
    </location>
</feature>
<dbReference type="GO" id="GO:0015074">
    <property type="term" value="P:DNA integration"/>
    <property type="evidence" value="ECO:0007669"/>
    <property type="project" value="InterPro"/>
</dbReference>
<evidence type="ECO:0000313" key="3">
    <source>
        <dbReference type="EMBL" id="OAB42680.1"/>
    </source>
</evidence>
<dbReference type="EMBL" id="LVJI01000034">
    <property type="protein sequence ID" value="OAB42680.1"/>
    <property type="molecule type" value="Genomic_DNA"/>
</dbReference>
<evidence type="ECO:0000256" key="1">
    <source>
        <dbReference type="ARBA" id="ARBA00023125"/>
    </source>
</evidence>